<evidence type="ECO:0000313" key="5">
    <source>
        <dbReference type="Proteomes" id="UP001017257"/>
    </source>
</evidence>
<reference evidence="4" key="1">
    <citation type="submission" date="2022-08" db="EMBL/GenBank/DDBJ databases">
        <title>Microvirga terrae sp. nov., isolated from soil.</title>
        <authorList>
            <person name="Kim K.H."/>
            <person name="Seo Y.L."/>
            <person name="Kim J.M."/>
            <person name="Lee J.K."/>
            <person name="Han D.M."/>
            <person name="Jeon C.O."/>
        </authorList>
    </citation>
    <scope>NUCLEOTIDE SEQUENCE</scope>
    <source>
        <strain evidence="4">R24</strain>
    </source>
</reference>
<dbReference type="InterPro" id="IPR020084">
    <property type="entry name" value="NUDIX_hydrolase_CS"/>
</dbReference>
<evidence type="ECO:0000313" key="4">
    <source>
        <dbReference type="EMBL" id="UVF20041.1"/>
    </source>
</evidence>
<dbReference type="RefSeq" id="WP_259060434.1">
    <property type="nucleotide sequence ID" value="NZ_CP102845.1"/>
</dbReference>
<dbReference type="EMBL" id="CP102845">
    <property type="protein sequence ID" value="UVF20041.1"/>
    <property type="molecule type" value="Genomic_DNA"/>
</dbReference>
<sequence>MIEIVAALVRDGRGHVLLVRKRGTESFMQPGGKREPGEADLHALARELREELGCGLVPGSATSLGLFEAPAANEPGRQVRAALYAVRLAGAIVCQAEIEEYAWIDPRDPGDVPLAPLTRDAILPLALSLEETCQAL</sequence>
<organism evidence="4 5">
    <name type="scientific">Microvirga terrae</name>
    <dbReference type="NCBI Taxonomy" id="2740529"/>
    <lineage>
        <taxon>Bacteria</taxon>
        <taxon>Pseudomonadati</taxon>
        <taxon>Pseudomonadota</taxon>
        <taxon>Alphaproteobacteria</taxon>
        <taxon>Hyphomicrobiales</taxon>
        <taxon>Methylobacteriaceae</taxon>
        <taxon>Microvirga</taxon>
    </lineage>
</organism>
<evidence type="ECO:0000256" key="2">
    <source>
        <dbReference type="ARBA" id="ARBA00022801"/>
    </source>
</evidence>
<protein>
    <submittedName>
        <fullName evidence="4">NUDIX domain-containing protein</fullName>
    </submittedName>
</protein>
<dbReference type="PROSITE" id="PS00893">
    <property type="entry name" value="NUDIX_BOX"/>
    <property type="match status" value="1"/>
</dbReference>
<dbReference type="InterPro" id="IPR000086">
    <property type="entry name" value="NUDIX_hydrolase_dom"/>
</dbReference>
<dbReference type="Gene3D" id="3.90.79.10">
    <property type="entry name" value="Nucleoside Triphosphate Pyrophosphohydrolase"/>
    <property type="match status" value="1"/>
</dbReference>
<comment type="cofactor">
    <cofactor evidence="1">
        <name>Mg(2+)</name>
        <dbReference type="ChEBI" id="CHEBI:18420"/>
    </cofactor>
</comment>
<dbReference type="CDD" id="cd04690">
    <property type="entry name" value="NUDIX_Hydrolase"/>
    <property type="match status" value="1"/>
</dbReference>
<dbReference type="PANTHER" id="PTHR43046:SF2">
    <property type="entry name" value="8-OXO-DGTP DIPHOSPHATASE-RELATED"/>
    <property type="match status" value="1"/>
</dbReference>
<gene>
    <name evidence="4" type="ORF">HPT29_002485</name>
</gene>
<keyword evidence="2" id="KW-0378">Hydrolase</keyword>
<feature type="domain" description="Nudix hydrolase" evidence="3">
    <location>
        <begin position="1"/>
        <end position="128"/>
    </location>
</feature>
<dbReference type="Proteomes" id="UP001017257">
    <property type="component" value="Chromosome"/>
</dbReference>
<dbReference type="SUPFAM" id="SSF55811">
    <property type="entry name" value="Nudix"/>
    <property type="match status" value="1"/>
</dbReference>
<dbReference type="PANTHER" id="PTHR43046">
    <property type="entry name" value="GDP-MANNOSE MANNOSYL HYDROLASE"/>
    <property type="match status" value="1"/>
</dbReference>
<dbReference type="PROSITE" id="PS51462">
    <property type="entry name" value="NUDIX"/>
    <property type="match status" value="1"/>
</dbReference>
<keyword evidence="5" id="KW-1185">Reference proteome</keyword>
<evidence type="ECO:0000259" key="3">
    <source>
        <dbReference type="PROSITE" id="PS51462"/>
    </source>
</evidence>
<accession>A0ABY5RS07</accession>
<name>A0ABY5RS07_9HYPH</name>
<proteinExistence type="predicted"/>
<dbReference type="InterPro" id="IPR015797">
    <property type="entry name" value="NUDIX_hydrolase-like_dom_sf"/>
</dbReference>
<dbReference type="Pfam" id="PF00293">
    <property type="entry name" value="NUDIX"/>
    <property type="match status" value="1"/>
</dbReference>
<evidence type="ECO:0000256" key="1">
    <source>
        <dbReference type="ARBA" id="ARBA00001946"/>
    </source>
</evidence>